<dbReference type="PANTHER" id="PTHR35299:SF3">
    <property type="entry name" value="RUBISCO ACCUMULATION FACTOR 1.2, CHLOROPLASTIC"/>
    <property type="match status" value="1"/>
</dbReference>
<dbReference type="Proteomes" id="UP000604825">
    <property type="component" value="Unassembled WGS sequence"/>
</dbReference>
<sequence length="158" mass="17016">MGVAELLLLLLLGQRPRGDGHVEAGEVEGEEEDPAASRLGVTVVRLQYATMQVVETESGRARVELELERAMKKAAGEVDGEEEDPAASRPGVTVVRLQYGEVAKATTVFMLPVLREMDGVAAMESAPWRTKTDVDLGIVEVDKAWSRWAVVPCGRGSG</sequence>
<dbReference type="PANTHER" id="PTHR35299">
    <property type="entry name" value="RUBISCO ACCUMULATION FACTOR 1"/>
    <property type="match status" value="1"/>
</dbReference>
<keyword evidence="1" id="KW-0732">Signal</keyword>
<feature type="signal peptide" evidence="1">
    <location>
        <begin position="1"/>
        <end position="20"/>
    </location>
</feature>
<protein>
    <submittedName>
        <fullName evidence="2">Uncharacterized protein</fullName>
    </submittedName>
</protein>
<dbReference type="GO" id="GO:0009507">
    <property type="term" value="C:chloroplast"/>
    <property type="evidence" value="ECO:0007669"/>
    <property type="project" value="TreeGrafter"/>
</dbReference>
<accession>A0A811QS24</accession>
<dbReference type="InterPro" id="IPR037494">
    <property type="entry name" value="RAF1"/>
</dbReference>
<dbReference type="EMBL" id="CAJGYO010000010">
    <property type="protein sequence ID" value="CAD6258783.1"/>
    <property type="molecule type" value="Genomic_DNA"/>
</dbReference>
<gene>
    <name evidence="2" type="ORF">NCGR_LOCUS42249</name>
</gene>
<dbReference type="OrthoDB" id="2017169at2759"/>
<organism evidence="2 3">
    <name type="scientific">Miscanthus lutarioriparius</name>
    <dbReference type="NCBI Taxonomy" id="422564"/>
    <lineage>
        <taxon>Eukaryota</taxon>
        <taxon>Viridiplantae</taxon>
        <taxon>Streptophyta</taxon>
        <taxon>Embryophyta</taxon>
        <taxon>Tracheophyta</taxon>
        <taxon>Spermatophyta</taxon>
        <taxon>Magnoliopsida</taxon>
        <taxon>Liliopsida</taxon>
        <taxon>Poales</taxon>
        <taxon>Poaceae</taxon>
        <taxon>PACMAD clade</taxon>
        <taxon>Panicoideae</taxon>
        <taxon>Andropogonodae</taxon>
        <taxon>Andropogoneae</taxon>
        <taxon>Saccharinae</taxon>
        <taxon>Miscanthus</taxon>
    </lineage>
</organism>
<proteinExistence type="predicted"/>
<evidence type="ECO:0000313" key="2">
    <source>
        <dbReference type="EMBL" id="CAD6258783.1"/>
    </source>
</evidence>
<dbReference type="AlphaFoldDB" id="A0A811QS24"/>
<comment type="caution">
    <text evidence="2">The sequence shown here is derived from an EMBL/GenBank/DDBJ whole genome shotgun (WGS) entry which is preliminary data.</text>
</comment>
<name>A0A811QS24_9POAL</name>
<feature type="chain" id="PRO_5032405006" evidence="1">
    <location>
        <begin position="21"/>
        <end position="158"/>
    </location>
</feature>
<reference evidence="2" key="1">
    <citation type="submission" date="2020-10" db="EMBL/GenBank/DDBJ databases">
        <authorList>
            <person name="Han B."/>
            <person name="Lu T."/>
            <person name="Zhao Q."/>
            <person name="Huang X."/>
            <person name="Zhao Y."/>
        </authorList>
    </citation>
    <scope>NUCLEOTIDE SEQUENCE</scope>
</reference>
<evidence type="ECO:0000313" key="3">
    <source>
        <dbReference type="Proteomes" id="UP000604825"/>
    </source>
</evidence>
<evidence type="ECO:0000256" key="1">
    <source>
        <dbReference type="SAM" id="SignalP"/>
    </source>
</evidence>
<keyword evidence="3" id="KW-1185">Reference proteome</keyword>